<dbReference type="RefSeq" id="WP_091286368.1">
    <property type="nucleotide sequence ID" value="NZ_FAOZ01000048.1"/>
</dbReference>
<organism evidence="3 4">
    <name type="scientific">Parafrankia irregularis</name>
    <dbReference type="NCBI Taxonomy" id="795642"/>
    <lineage>
        <taxon>Bacteria</taxon>
        <taxon>Bacillati</taxon>
        <taxon>Actinomycetota</taxon>
        <taxon>Actinomycetes</taxon>
        <taxon>Frankiales</taxon>
        <taxon>Frankiaceae</taxon>
        <taxon>Parafrankia</taxon>
    </lineage>
</organism>
<feature type="transmembrane region" description="Helical" evidence="2">
    <location>
        <begin position="74"/>
        <end position="96"/>
    </location>
</feature>
<feature type="transmembrane region" description="Helical" evidence="2">
    <location>
        <begin position="12"/>
        <end position="32"/>
    </location>
</feature>
<evidence type="ECO:0000256" key="1">
    <source>
        <dbReference type="SAM" id="MobiDB-lite"/>
    </source>
</evidence>
<keyword evidence="2" id="KW-0812">Transmembrane</keyword>
<reference evidence="4" key="1">
    <citation type="submission" date="2015-11" db="EMBL/GenBank/DDBJ databases">
        <authorList>
            <person name="Varghese N."/>
        </authorList>
    </citation>
    <scope>NUCLEOTIDE SEQUENCE [LARGE SCALE GENOMIC DNA]</scope>
    <source>
        <strain evidence="4">DSM 45899</strain>
    </source>
</reference>
<sequence>MSAAPARWERAALTVLPAALGAGVFAVAFVHVHDVARWAGQPEWASWMLACTGELMAIAAGAAILACRRHGVSIFWPVVVLLAAIVFSGACNLQAAGADALQDDPGQWVQIMAIWPVIAFGLVSLLKVSTPHGDHEDQADVAQAPRAAAEAEAPQRTAVASAVVPAAPPIVRTVETAPPPVVSVSETTNETVTETPAPSVSRSRPVASRSDVSPSSRSRRAGANKTQKAPVSQREAIAAYINAQLDADPEAELSGAELDRRFGTKNYGARVLREVRAARAAEAARIAGEADELTGWVPASPELITVPAAPALAPADPERDPVRIAAALSGGTEDLVGAGHAH</sequence>
<evidence type="ECO:0000313" key="4">
    <source>
        <dbReference type="Proteomes" id="UP000198802"/>
    </source>
</evidence>
<dbReference type="Proteomes" id="UP000198802">
    <property type="component" value="Unassembled WGS sequence"/>
</dbReference>
<accession>A0A0S4R0V9</accession>
<feature type="transmembrane region" description="Helical" evidence="2">
    <location>
        <begin position="108"/>
        <end position="126"/>
    </location>
</feature>
<keyword evidence="2" id="KW-1133">Transmembrane helix</keyword>
<protein>
    <recommendedName>
        <fullName evidence="5">DUF2637 domain-containing protein</fullName>
    </recommendedName>
</protein>
<feature type="transmembrane region" description="Helical" evidence="2">
    <location>
        <begin position="44"/>
        <end position="67"/>
    </location>
</feature>
<feature type="compositionally biased region" description="Low complexity" evidence="1">
    <location>
        <begin position="182"/>
        <end position="216"/>
    </location>
</feature>
<dbReference type="EMBL" id="FAOZ01000048">
    <property type="protein sequence ID" value="CUU60828.1"/>
    <property type="molecule type" value="Genomic_DNA"/>
</dbReference>
<evidence type="ECO:0000313" key="3">
    <source>
        <dbReference type="EMBL" id="CUU60828.1"/>
    </source>
</evidence>
<evidence type="ECO:0000256" key="2">
    <source>
        <dbReference type="SAM" id="Phobius"/>
    </source>
</evidence>
<keyword evidence="2" id="KW-0472">Membrane</keyword>
<feature type="region of interest" description="Disordered" evidence="1">
    <location>
        <begin position="181"/>
        <end position="232"/>
    </location>
</feature>
<feature type="region of interest" description="Disordered" evidence="1">
    <location>
        <begin position="134"/>
        <end position="157"/>
    </location>
</feature>
<evidence type="ECO:0008006" key="5">
    <source>
        <dbReference type="Google" id="ProtNLM"/>
    </source>
</evidence>
<dbReference type="AlphaFoldDB" id="A0A0S4R0V9"/>
<keyword evidence="4" id="KW-1185">Reference proteome</keyword>
<feature type="compositionally biased region" description="Low complexity" evidence="1">
    <location>
        <begin position="140"/>
        <end position="157"/>
    </location>
</feature>
<name>A0A0S4R0V9_9ACTN</name>
<proteinExistence type="predicted"/>
<gene>
    <name evidence="3" type="ORF">Ga0074812_14828</name>
</gene>